<dbReference type="PANTHER" id="PTHR31170:SF20">
    <property type="entry name" value="DUF247 DOMAIN PROTEIN"/>
    <property type="match status" value="1"/>
</dbReference>
<dbReference type="CDD" id="cd22744">
    <property type="entry name" value="OTU"/>
    <property type="match status" value="1"/>
</dbReference>
<sequence>MRKGARIGISPVPVPTPISVSRNYDPSCPMYYMPKFMRPYIERIVDVISDGHCGFRAIAESVGLTEESHVMVQRALIKELKEHRSKYIEIYASERRYNYILDGLYPPKNASSFAPPDKWLTLPDMGHIVASCYNRPVLEMTTHLDYISETFFPLRGRPPVNPKSNMIFLGSYISPKKLVITLHNPRKVFPDGSGKVYRKVFPDGSVIKDDHRVANIVRKAFGYPSDNSSGCAHILHLMHLSTVEQSQQYEGKKAKLELLRCATKLRASGVIIRAKLNSTNQNQHKLVDMFDFDISFSDSGELDIPPLYIKETTEVKWRNLIAWEQSKIWIRCKCTSYALFFNGLICCEHDIELLQEKGVIVNDMNKSNEDLLALFRTISNGAEHMDLSFSEICAKMNVYDYKGMKVTKVVQKLPIRTWHQCRRVFEILMYYVRNWYNILIRDHIPNVWKFIGIVAAAMLLVLTIMQTYYSSRSD</sequence>
<dbReference type="HOGENOM" id="CLU_576678_0_0_1"/>
<dbReference type="Pfam" id="PF03140">
    <property type="entry name" value="DUF247"/>
    <property type="match status" value="1"/>
</dbReference>
<accession>A0A0C3WS71</accession>
<keyword evidence="4" id="KW-1185">Reference proteome</keyword>
<dbReference type="PANTHER" id="PTHR31170">
    <property type="entry name" value="BNAC04G53230D PROTEIN"/>
    <property type="match status" value="1"/>
</dbReference>
<reference evidence="3" key="3">
    <citation type="submission" date="2015-04" db="UniProtKB">
        <authorList>
            <consortium name="EnsemblPlants"/>
        </authorList>
    </citation>
    <scope>IDENTIFICATION</scope>
    <source>
        <strain evidence="3">cv. Jemalong A17</strain>
    </source>
</reference>
<evidence type="ECO:0000256" key="1">
    <source>
        <dbReference type="SAM" id="Phobius"/>
    </source>
</evidence>
<dbReference type="eggNOG" id="ENOG502QQB8">
    <property type="taxonomic scope" value="Eukaryota"/>
</dbReference>
<keyword evidence="1" id="KW-0472">Membrane</keyword>
<evidence type="ECO:0000313" key="2">
    <source>
        <dbReference type="EMBL" id="AES86839.2"/>
    </source>
</evidence>
<dbReference type="InterPro" id="IPR004158">
    <property type="entry name" value="DUF247_pln"/>
</dbReference>
<dbReference type="Proteomes" id="UP000002051">
    <property type="component" value="Chromosome 4"/>
</dbReference>
<organism evidence="2 4">
    <name type="scientific">Medicago truncatula</name>
    <name type="common">Barrel medic</name>
    <name type="synonym">Medicago tribuloides</name>
    <dbReference type="NCBI Taxonomy" id="3880"/>
    <lineage>
        <taxon>Eukaryota</taxon>
        <taxon>Viridiplantae</taxon>
        <taxon>Streptophyta</taxon>
        <taxon>Embryophyta</taxon>
        <taxon>Tracheophyta</taxon>
        <taxon>Spermatophyta</taxon>
        <taxon>Magnoliopsida</taxon>
        <taxon>eudicotyledons</taxon>
        <taxon>Gunneridae</taxon>
        <taxon>Pentapetalae</taxon>
        <taxon>rosids</taxon>
        <taxon>fabids</taxon>
        <taxon>Fabales</taxon>
        <taxon>Fabaceae</taxon>
        <taxon>Papilionoideae</taxon>
        <taxon>50 kb inversion clade</taxon>
        <taxon>NPAAA clade</taxon>
        <taxon>Hologalegina</taxon>
        <taxon>IRL clade</taxon>
        <taxon>Trifolieae</taxon>
        <taxon>Medicago</taxon>
    </lineage>
</organism>
<dbReference type="EMBL" id="CM001220">
    <property type="protein sequence ID" value="AES86839.2"/>
    <property type="molecule type" value="Genomic_DNA"/>
</dbReference>
<dbReference type="EnsemblPlants" id="AES86839">
    <property type="protein sequence ID" value="AES86839"/>
    <property type="gene ID" value="MTR_4g015450"/>
</dbReference>
<evidence type="ECO:0000313" key="4">
    <source>
        <dbReference type="Proteomes" id="UP000002051"/>
    </source>
</evidence>
<reference evidence="2 4" key="1">
    <citation type="journal article" date="2011" name="Nature">
        <title>The Medicago genome provides insight into the evolution of rhizobial symbioses.</title>
        <authorList>
            <person name="Young N.D."/>
            <person name="Debelle F."/>
            <person name="Oldroyd G.E."/>
            <person name="Geurts R."/>
            <person name="Cannon S.B."/>
            <person name="Udvardi M.K."/>
            <person name="Benedito V.A."/>
            <person name="Mayer K.F."/>
            <person name="Gouzy J."/>
            <person name="Schoof H."/>
            <person name="Van de Peer Y."/>
            <person name="Proost S."/>
            <person name="Cook D.R."/>
            <person name="Meyers B.C."/>
            <person name="Spannagl M."/>
            <person name="Cheung F."/>
            <person name="De Mita S."/>
            <person name="Krishnakumar V."/>
            <person name="Gundlach H."/>
            <person name="Zhou S."/>
            <person name="Mudge J."/>
            <person name="Bharti A.K."/>
            <person name="Murray J.D."/>
            <person name="Naoumkina M.A."/>
            <person name="Rosen B."/>
            <person name="Silverstein K.A."/>
            <person name="Tang H."/>
            <person name="Rombauts S."/>
            <person name="Zhao P.X."/>
            <person name="Zhou P."/>
            <person name="Barbe V."/>
            <person name="Bardou P."/>
            <person name="Bechner M."/>
            <person name="Bellec A."/>
            <person name="Berger A."/>
            <person name="Berges H."/>
            <person name="Bidwell S."/>
            <person name="Bisseling T."/>
            <person name="Choisne N."/>
            <person name="Couloux A."/>
            <person name="Denny R."/>
            <person name="Deshpande S."/>
            <person name="Dai X."/>
            <person name="Doyle J.J."/>
            <person name="Dudez A.M."/>
            <person name="Farmer A.D."/>
            <person name="Fouteau S."/>
            <person name="Franken C."/>
            <person name="Gibelin C."/>
            <person name="Gish J."/>
            <person name="Goldstein S."/>
            <person name="Gonzalez A.J."/>
            <person name="Green P.J."/>
            <person name="Hallab A."/>
            <person name="Hartog M."/>
            <person name="Hua A."/>
            <person name="Humphray S.J."/>
            <person name="Jeong D.H."/>
            <person name="Jing Y."/>
            <person name="Jocker A."/>
            <person name="Kenton S.M."/>
            <person name="Kim D.J."/>
            <person name="Klee K."/>
            <person name="Lai H."/>
            <person name="Lang C."/>
            <person name="Lin S."/>
            <person name="Macmil S.L."/>
            <person name="Magdelenat G."/>
            <person name="Matthews L."/>
            <person name="McCorrison J."/>
            <person name="Monaghan E.L."/>
            <person name="Mun J.H."/>
            <person name="Najar F.Z."/>
            <person name="Nicholson C."/>
            <person name="Noirot C."/>
            <person name="O'Bleness M."/>
            <person name="Paule C.R."/>
            <person name="Poulain J."/>
            <person name="Prion F."/>
            <person name="Qin B."/>
            <person name="Qu C."/>
            <person name="Retzel E.F."/>
            <person name="Riddle C."/>
            <person name="Sallet E."/>
            <person name="Samain S."/>
            <person name="Samson N."/>
            <person name="Sanders I."/>
            <person name="Saurat O."/>
            <person name="Scarpelli C."/>
            <person name="Schiex T."/>
            <person name="Segurens B."/>
            <person name="Severin A.J."/>
            <person name="Sherrier D.J."/>
            <person name="Shi R."/>
            <person name="Sims S."/>
            <person name="Singer S.R."/>
            <person name="Sinharoy S."/>
            <person name="Sterck L."/>
            <person name="Viollet A."/>
            <person name="Wang B.B."/>
            <person name="Wang K."/>
            <person name="Wang M."/>
            <person name="Wang X."/>
            <person name="Warfsmann J."/>
            <person name="Weissenbach J."/>
            <person name="White D.D."/>
            <person name="White J.D."/>
            <person name="Wiley G.B."/>
            <person name="Wincker P."/>
            <person name="Xing Y."/>
            <person name="Yang L."/>
            <person name="Yao Z."/>
            <person name="Ying F."/>
            <person name="Zhai J."/>
            <person name="Zhou L."/>
            <person name="Zuber A."/>
            <person name="Denarie J."/>
            <person name="Dixon R.A."/>
            <person name="May G.D."/>
            <person name="Schwartz D.C."/>
            <person name="Rogers J."/>
            <person name="Quetier F."/>
            <person name="Town C.D."/>
            <person name="Roe B.A."/>
        </authorList>
    </citation>
    <scope>NUCLEOTIDE SEQUENCE [LARGE SCALE GENOMIC DNA]</scope>
    <source>
        <strain evidence="2">A17</strain>
        <strain evidence="3 4">cv. Jemalong A17</strain>
    </source>
</reference>
<keyword evidence="1" id="KW-0812">Transmembrane</keyword>
<accession>G7JN13</accession>
<proteinExistence type="predicted"/>
<protein>
    <submittedName>
        <fullName evidence="2">DUF247 domain protein</fullName>
    </submittedName>
</protein>
<gene>
    <name evidence="2" type="ordered locus">MTR_4g015450</name>
</gene>
<dbReference type="AlphaFoldDB" id="G7JN13"/>
<name>G7JN13_MEDTR</name>
<feature type="transmembrane region" description="Helical" evidence="1">
    <location>
        <begin position="447"/>
        <end position="469"/>
    </location>
</feature>
<evidence type="ECO:0000313" key="3">
    <source>
        <dbReference type="EnsemblPlants" id="AES86839"/>
    </source>
</evidence>
<dbReference type="PaxDb" id="3880-AES86839"/>
<keyword evidence="1" id="KW-1133">Transmembrane helix</keyword>
<dbReference type="Gene3D" id="3.90.70.80">
    <property type="match status" value="1"/>
</dbReference>
<reference evidence="2 4" key="2">
    <citation type="journal article" date="2014" name="BMC Genomics">
        <title>An improved genome release (version Mt4.0) for the model legume Medicago truncatula.</title>
        <authorList>
            <person name="Tang H."/>
            <person name="Krishnakumar V."/>
            <person name="Bidwell S."/>
            <person name="Rosen B."/>
            <person name="Chan A."/>
            <person name="Zhou S."/>
            <person name="Gentzbittel L."/>
            <person name="Childs K.L."/>
            <person name="Yandell M."/>
            <person name="Gundlach H."/>
            <person name="Mayer K.F."/>
            <person name="Schwartz D.C."/>
            <person name="Town C.D."/>
        </authorList>
    </citation>
    <scope>GENOME REANNOTATION</scope>
    <source>
        <strain evidence="3 4">cv. Jemalong A17</strain>
    </source>
</reference>